<evidence type="ECO:0000256" key="9">
    <source>
        <dbReference type="ARBA" id="ARBA00022840"/>
    </source>
</evidence>
<dbReference type="RefSeq" id="WP_120192579.1">
    <property type="nucleotide sequence ID" value="NZ_RAPK01000007.1"/>
</dbReference>
<dbReference type="GO" id="GO:0009328">
    <property type="term" value="C:phenylalanine-tRNA ligase complex"/>
    <property type="evidence" value="ECO:0007669"/>
    <property type="project" value="TreeGrafter"/>
</dbReference>
<dbReference type="Gene3D" id="3.30.56.10">
    <property type="match status" value="2"/>
</dbReference>
<dbReference type="FunFam" id="3.50.40.10:FF:000001">
    <property type="entry name" value="Phenylalanine--tRNA ligase beta subunit"/>
    <property type="match status" value="1"/>
</dbReference>
<dbReference type="PANTHER" id="PTHR10947">
    <property type="entry name" value="PHENYLALANYL-TRNA SYNTHETASE BETA CHAIN AND LEUCINE-RICH REPEAT-CONTAINING PROTEIN 47"/>
    <property type="match status" value="1"/>
</dbReference>
<keyword evidence="6 15" id="KW-0436">Ligase</keyword>
<evidence type="ECO:0000256" key="5">
    <source>
        <dbReference type="ARBA" id="ARBA00022555"/>
    </source>
</evidence>
<dbReference type="InterPro" id="IPR009061">
    <property type="entry name" value="DNA-bd_dom_put_sf"/>
</dbReference>
<evidence type="ECO:0000256" key="15">
    <source>
        <dbReference type="HAMAP-Rule" id="MF_00283"/>
    </source>
</evidence>
<evidence type="ECO:0000256" key="3">
    <source>
        <dbReference type="ARBA" id="ARBA00011209"/>
    </source>
</evidence>
<keyword evidence="12 15" id="KW-0648">Protein biosynthesis</keyword>
<dbReference type="Pfam" id="PF17759">
    <property type="entry name" value="tRNA_synthFbeta"/>
    <property type="match status" value="1"/>
</dbReference>
<dbReference type="InterPro" id="IPR041616">
    <property type="entry name" value="PheRS_beta_core"/>
</dbReference>
<evidence type="ECO:0000256" key="2">
    <source>
        <dbReference type="ARBA" id="ARBA00008653"/>
    </source>
</evidence>
<dbReference type="SUPFAM" id="SSF55681">
    <property type="entry name" value="Class II aaRS and biotin synthetases"/>
    <property type="match status" value="1"/>
</dbReference>
<evidence type="ECO:0000313" key="21">
    <source>
        <dbReference type="Proteomes" id="UP000285120"/>
    </source>
</evidence>
<feature type="binding site" evidence="15">
    <location>
        <position position="470"/>
    </location>
    <ligand>
        <name>Mg(2+)</name>
        <dbReference type="ChEBI" id="CHEBI:18420"/>
        <note>shared with alpha subunit</note>
    </ligand>
</feature>
<dbReference type="SMART" id="SM00873">
    <property type="entry name" value="B3_4"/>
    <property type="match status" value="1"/>
</dbReference>
<dbReference type="InterPro" id="IPR033714">
    <property type="entry name" value="tRNA_bind_bactPheRS"/>
</dbReference>
<dbReference type="InterPro" id="IPR045060">
    <property type="entry name" value="Phe-tRNA-ligase_IIc_bsu"/>
</dbReference>
<evidence type="ECO:0000313" key="20">
    <source>
        <dbReference type="EMBL" id="RKD75719.1"/>
    </source>
</evidence>
<evidence type="ECO:0000259" key="19">
    <source>
        <dbReference type="PROSITE" id="PS51483"/>
    </source>
</evidence>
<dbReference type="OrthoDB" id="9805455at2"/>
<organism evidence="20 21">
    <name type="scientific">Sinobaca qinghaiensis</name>
    <dbReference type="NCBI Taxonomy" id="342944"/>
    <lineage>
        <taxon>Bacteria</taxon>
        <taxon>Bacillati</taxon>
        <taxon>Bacillota</taxon>
        <taxon>Bacilli</taxon>
        <taxon>Bacillales</taxon>
        <taxon>Sporolactobacillaceae</taxon>
        <taxon>Sinobaca</taxon>
    </lineage>
</organism>
<evidence type="ECO:0000256" key="6">
    <source>
        <dbReference type="ARBA" id="ARBA00022598"/>
    </source>
</evidence>
<dbReference type="InterPro" id="IPR005121">
    <property type="entry name" value="Fdx_antiC-bd"/>
</dbReference>
<dbReference type="NCBIfam" id="TIGR00472">
    <property type="entry name" value="pheT_bact"/>
    <property type="match status" value="1"/>
</dbReference>
<dbReference type="Gene3D" id="3.50.40.10">
    <property type="entry name" value="Phenylalanyl-trna Synthetase, Chain B, domain 3"/>
    <property type="match status" value="1"/>
</dbReference>
<evidence type="ECO:0000259" key="17">
    <source>
        <dbReference type="PROSITE" id="PS50886"/>
    </source>
</evidence>
<dbReference type="GO" id="GO:0000049">
    <property type="term" value="F:tRNA binding"/>
    <property type="evidence" value="ECO:0007669"/>
    <property type="project" value="UniProtKB-UniRule"/>
</dbReference>
<sequence>MLVSYEWLNEYVDVRDVTPEETAERLTRGGIEVDAVYKRTEPIESVVVGEILSVEKHPEADKLNVCQVNTGSGENQIVCGAANVAAGTKVAVALPGAVLPGNVSISSTELRGVASEGMICSLQELGIEQKLVAKEFTDGIYIFPDGVETGSSAVEALQLHDTVLELDLTPNRADCLSMLGTAYEVASLLDRKVTHPNTQVEEHGEKTELPVSVSVENEKDAPYYNARVISNIKIKPSPVWMQNRLIAAGIRPINNAVDITNYILIEYGQPLHAFDLDRFGSREIVVRRAEMNEKMVTLDETERELSPEYLVITNGTEPTALAGVMGGSFSEVQEDTTTILLETAVFDPALVRKASKDMGLRSESSVRFEKGIDHLRADEAADRAAALLVELAGGEVQKSGSVHDSRDRSPRIVQTRTEKLHTMLGLPLNTEEIAAVFDRLGFPYKEADGTFDVEIPSRRWDIFIEADLAEEVARLYGYDEIPSTLPAGALTPGSLTKAQKQKRKVRRFLESAGLNEAVTYSLTSPRMIERFLSGGPGYPIKVTMPMSEERSTMRSSLVPHLLDVIQYNQNRQNADTAVFEVGSVFRSTEETLTGQPEEFEYAAGAVTGKWSEAGWRTARQETSFFTVKGIVENLLVKLGWGQDVRFERTSMKDMHPGRSADIYAQGTFIGYVGQIHPLVQKEWDIKETYVFELHLGKLIASKEEPVAYTPIPRFPSITRDIALVVDTEVEAGAVQKAIEETGSPLLKHVSLFDVYDGEHMEAGKKSLAFSLIYFDPDRTLAEEEMQQAHQNVLHHVEKTFHANLRKQ</sequence>
<dbReference type="SUPFAM" id="SSF54991">
    <property type="entry name" value="Anticodon-binding domain of PheRS"/>
    <property type="match status" value="1"/>
</dbReference>
<proteinExistence type="inferred from homology"/>
<protein>
    <recommendedName>
        <fullName evidence="15">Phenylalanine--tRNA ligase beta subunit</fullName>
        <ecNumber evidence="15">6.1.1.20</ecNumber>
    </recommendedName>
    <alternativeName>
        <fullName evidence="15">Phenylalanyl-tRNA synthetase beta subunit</fullName>
        <shortName evidence="15">PheRS</shortName>
    </alternativeName>
</protein>
<reference evidence="20 21" key="1">
    <citation type="submission" date="2018-09" db="EMBL/GenBank/DDBJ databases">
        <title>Genomic Encyclopedia of Archaeal and Bacterial Type Strains, Phase II (KMG-II): from individual species to whole genera.</title>
        <authorList>
            <person name="Goeker M."/>
        </authorList>
    </citation>
    <scope>NUCLEOTIDE SEQUENCE [LARGE SCALE GENOMIC DNA]</scope>
    <source>
        <strain evidence="20 21">DSM 17008</strain>
    </source>
</reference>
<evidence type="ECO:0000256" key="1">
    <source>
        <dbReference type="ARBA" id="ARBA00004496"/>
    </source>
</evidence>
<dbReference type="SUPFAM" id="SSF46955">
    <property type="entry name" value="Putative DNA-binding domain"/>
    <property type="match status" value="1"/>
</dbReference>
<dbReference type="Pfam" id="PF03483">
    <property type="entry name" value="B3_4"/>
    <property type="match status" value="1"/>
</dbReference>
<evidence type="ECO:0000256" key="14">
    <source>
        <dbReference type="ARBA" id="ARBA00049255"/>
    </source>
</evidence>
<dbReference type="SUPFAM" id="SSF56037">
    <property type="entry name" value="PheT/TilS domain"/>
    <property type="match status" value="1"/>
</dbReference>
<dbReference type="Gene3D" id="3.30.930.10">
    <property type="entry name" value="Bira Bifunctional Protein, Domain 2"/>
    <property type="match status" value="1"/>
</dbReference>
<evidence type="ECO:0000256" key="13">
    <source>
        <dbReference type="ARBA" id="ARBA00023146"/>
    </source>
</evidence>
<evidence type="ECO:0000256" key="11">
    <source>
        <dbReference type="ARBA" id="ARBA00022884"/>
    </source>
</evidence>
<name>A0A419V6X4_9BACL</name>
<accession>A0A419V6X4</accession>
<dbReference type="GO" id="GO:0016740">
    <property type="term" value="F:transferase activity"/>
    <property type="evidence" value="ECO:0007669"/>
    <property type="project" value="UniProtKB-ARBA"/>
</dbReference>
<dbReference type="GO" id="GO:0006432">
    <property type="term" value="P:phenylalanyl-tRNA aminoacylation"/>
    <property type="evidence" value="ECO:0007669"/>
    <property type="project" value="UniProtKB-UniRule"/>
</dbReference>
<dbReference type="FunFam" id="3.30.56.10:FF:000002">
    <property type="entry name" value="Phenylalanine--tRNA ligase beta subunit"/>
    <property type="match status" value="1"/>
</dbReference>
<feature type="domain" description="TRNA-binding" evidence="17">
    <location>
        <begin position="40"/>
        <end position="154"/>
    </location>
</feature>
<comment type="subunit">
    <text evidence="3 15">Tetramer of two alpha and two beta subunits.</text>
</comment>
<keyword evidence="9 15" id="KW-0067">ATP-binding</keyword>
<dbReference type="PROSITE" id="PS51483">
    <property type="entry name" value="B5"/>
    <property type="match status" value="1"/>
</dbReference>
<comment type="cofactor">
    <cofactor evidence="15">
        <name>Mg(2+)</name>
        <dbReference type="ChEBI" id="CHEBI:18420"/>
    </cofactor>
    <text evidence="15">Binds 2 magnesium ions per tetramer.</text>
</comment>
<evidence type="ECO:0000256" key="10">
    <source>
        <dbReference type="ARBA" id="ARBA00022842"/>
    </source>
</evidence>
<dbReference type="InterPro" id="IPR002547">
    <property type="entry name" value="tRNA-bd_dom"/>
</dbReference>
<dbReference type="Pfam" id="PF01588">
    <property type="entry name" value="tRNA_bind"/>
    <property type="match status" value="1"/>
</dbReference>
<evidence type="ECO:0000256" key="7">
    <source>
        <dbReference type="ARBA" id="ARBA00022723"/>
    </source>
</evidence>
<evidence type="ECO:0000256" key="8">
    <source>
        <dbReference type="ARBA" id="ARBA00022741"/>
    </source>
</evidence>
<evidence type="ECO:0000259" key="18">
    <source>
        <dbReference type="PROSITE" id="PS51447"/>
    </source>
</evidence>
<comment type="caution">
    <text evidence="20">The sequence shown here is derived from an EMBL/GenBank/DDBJ whole genome shotgun (WGS) entry which is preliminary data.</text>
</comment>
<keyword evidence="21" id="KW-1185">Reference proteome</keyword>
<dbReference type="EC" id="6.1.1.20" evidence="15"/>
<feature type="binding site" evidence="15">
    <location>
        <position position="467"/>
    </location>
    <ligand>
        <name>Mg(2+)</name>
        <dbReference type="ChEBI" id="CHEBI:18420"/>
        <note>shared with alpha subunit</note>
    </ligand>
</feature>
<dbReference type="GO" id="GO:0004826">
    <property type="term" value="F:phenylalanine-tRNA ligase activity"/>
    <property type="evidence" value="ECO:0007669"/>
    <property type="project" value="UniProtKB-UniRule"/>
</dbReference>
<dbReference type="GO" id="GO:0005524">
    <property type="term" value="F:ATP binding"/>
    <property type="evidence" value="ECO:0007669"/>
    <property type="project" value="UniProtKB-UniRule"/>
</dbReference>
<evidence type="ECO:0000256" key="4">
    <source>
        <dbReference type="ARBA" id="ARBA00022490"/>
    </source>
</evidence>
<dbReference type="FunFam" id="3.30.930.10:FF:000022">
    <property type="entry name" value="Phenylalanine--tRNA ligase beta subunit"/>
    <property type="match status" value="1"/>
</dbReference>
<dbReference type="CDD" id="cd02796">
    <property type="entry name" value="tRNA_bind_bactPheRS"/>
    <property type="match status" value="1"/>
</dbReference>
<comment type="similarity">
    <text evidence="2 15">Belongs to the phenylalanyl-tRNA synthetase beta subunit family. Type 1 subfamily.</text>
</comment>
<dbReference type="SMART" id="SM00896">
    <property type="entry name" value="FDX-ACB"/>
    <property type="match status" value="1"/>
</dbReference>
<dbReference type="Proteomes" id="UP000285120">
    <property type="component" value="Unassembled WGS sequence"/>
</dbReference>
<dbReference type="Gene3D" id="2.40.50.140">
    <property type="entry name" value="Nucleic acid-binding proteins"/>
    <property type="match status" value="1"/>
</dbReference>
<dbReference type="InterPro" id="IPR004532">
    <property type="entry name" value="Phe-tRNA-ligase_IIc_bsu_bact"/>
</dbReference>
<dbReference type="GO" id="GO:0000287">
    <property type="term" value="F:magnesium ion binding"/>
    <property type="evidence" value="ECO:0007669"/>
    <property type="project" value="UniProtKB-UniRule"/>
</dbReference>
<dbReference type="PROSITE" id="PS50886">
    <property type="entry name" value="TRBD"/>
    <property type="match status" value="1"/>
</dbReference>
<keyword evidence="13 15" id="KW-0030">Aminoacyl-tRNA synthetase</keyword>
<keyword evidence="10 15" id="KW-0460">Magnesium</keyword>
<dbReference type="FunFam" id="3.30.70.380:FF:000001">
    <property type="entry name" value="Phenylalanine--tRNA ligase beta subunit"/>
    <property type="match status" value="1"/>
</dbReference>
<comment type="subcellular location">
    <subcellularLocation>
        <location evidence="1 15">Cytoplasm</location>
    </subcellularLocation>
</comment>
<keyword evidence="11 16" id="KW-0694">RNA-binding</keyword>
<gene>
    <name evidence="15" type="primary">pheT</name>
    <name evidence="20" type="ORF">ATL39_1421</name>
</gene>
<dbReference type="InterPro" id="IPR020825">
    <property type="entry name" value="Phe-tRNA_synthase-like_B3/B4"/>
</dbReference>
<dbReference type="NCBIfam" id="NF045760">
    <property type="entry name" value="YtpR"/>
    <property type="match status" value="1"/>
</dbReference>
<dbReference type="Pfam" id="PF03484">
    <property type="entry name" value="B5"/>
    <property type="match status" value="1"/>
</dbReference>
<dbReference type="InterPro" id="IPR005146">
    <property type="entry name" value="B3/B4_tRNA-bd"/>
</dbReference>
<feature type="binding site" evidence="15">
    <location>
        <position position="461"/>
    </location>
    <ligand>
        <name>Mg(2+)</name>
        <dbReference type="ChEBI" id="CHEBI:18420"/>
        <note>shared with alpha subunit</note>
    </ligand>
</feature>
<dbReference type="SUPFAM" id="SSF50249">
    <property type="entry name" value="Nucleic acid-binding proteins"/>
    <property type="match status" value="1"/>
</dbReference>
<evidence type="ECO:0000256" key="12">
    <source>
        <dbReference type="ARBA" id="ARBA00022917"/>
    </source>
</evidence>
<feature type="binding site" evidence="15">
    <location>
        <position position="471"/>
    </location>
    <ligand>
        <name>Mg(2+)</name>
        <dbReference type="ChEBI" id="CHEBI:18420"/>
        <note>shared with alpha subunit</note>
    </ligand>
</feature>
<dbReference type="CDD" id="cd00769">
    <property type="entry name" value="PheRS_beta_core"/>
    <property type="match status" value="1"/>
</dbReference>
<dbReference type="Pfam" id="PF03147">
    <property type="entry name" value="FDX-ACB"/>
    <property type="match status" value="1"/>
</dbReference>
<keyword evidence="7 15" id="KW-0479">Metal-binding</keyword>
<feature type="domain" description="FDX-ACB" evidence="18">
    <location>
        <begin position="712"/>
        <end position="805"/>
    </location>
</feature>
<dbReference type="InterPro" id="IPR005147">
    <property type="entry name" value="tRNA_synthase_B5-dom"/>
</dbReference>
<keyword evidence="4 15" id="KW-0963">Cytoplasm</keyword>
<dbReference type="PANTHER" id="PTHR10947:SF0">
    <property type="entry name" value="PHENYLALANINE--TRNA LIGASE BETA SUBUNIT"/>
    <property type="match status" value="1"/>
</dbReference>
<dbReference type="HAMAP" id="MF_00283">
    <property type="entry name" value="Phe_tRNA_synth_beta1"/>
    <property type="match status" value="1"/>
</dbReference>
<dbReference type="Gene3D" id="3.30.70.380">
    <property type="entry name" value="Ferrodoxin-fold anticodon-binding domain"/>
    <property type="match status" value="1"/>
</dbReference>
<evidence type="ECO:0000256" key="16">
    <source>
        <dbReference type="PROSITE-ProRule" id="PRU00209"/>
    </source>
</evidence>
<keyword evidence="5 16" id="KW-0820">tRNA-binding</keyword>
<dbReference type="PROSITE" id="PS51447">
    <property type="entry name" value="FDX_ACB"/>
    <property type="match status" value="1"/>
</dbReference>
<dbReference type="GO" id="GO:0140096">
    <property type="term" value="F:catalytic activity, acting on a protein"/>
    <property type="evidence" value="ECO:0007669"/>
    <property type="project" value="UniProtKB-ARBA"/>
</dbReference>
<comment type="catalytic activity">
    <reaction evidence="14 15">
        <text>tRNA(Phe) + L-phenylalanine + ATP = L-phenylalanyl-tRNA(Phe) + AMP + diphosphate + H(+)</text>
        <dbReference type="Rhea" id="RHEA:19413"/>
        <dbReference type="Rhea" id="RHEA-COMP:9668"/>
        <dbReference type="Rhea" id="RHEA-COMP:9699"/>
        <dbReference type="ChEBI" id="CHEBI:15378"/>
        <dbReference type="ChEBI" id="CHEBI:30616"/>
        <dbReference type="ChEBI" id="CHEBI:33019"/>
        <dbReference type="ChEBI" id="CHEBI:58095"/>
        <dbReference type="ChEBI" id="CHEBI:78442"/>
        <dbReference type="ChEBI" id="CHEBI:78531"/>
        <dbReference type="ChEBI" id="CHEBI:456215"/>
        <dbReference type="EC" id="6.1.1.20"/>
    </reaction>
</comment>
<dbReference type="EMBL" id="RAPK01000007">
    <property type="protein sequence ID" value="RKD75719.1"/>
    <property type="molecule type" value="Genomic_DNA"/>
</dbReference>
<keyword evidence="8 15" id="KW-0547">Nucleotide-binding</keyword>
<dbReference type="InterPro" id="IPR045864">
    <property type="entry name" value="aa-tRNA-synth_II/BPL/LPL"/>
</dbReference>
<dbReference type="InterPro" id="IPR036690">
    <property type="entry name" value="Fdx_antiC-bd_sf"/>
</dbReference>
<dbReference type="AlphaFoldDB" id="A0A419V6X4"/>
<feature type="domain" description="B5" evidence="19">
    <location>
        <begin position="408"/>
        <end position="483"/>
    </location>
</feature>
<dbReference type="SMART" id="SM00874">
    <property type="entry name" value="B5"/>
    <property type="match status" value="1"/>
</dbReference>
<dbReference type="FunFam" id="2.40.50.140:FF:000045">
    <property type="entry name" value="Phenylalanine--tRNA ligase beta subunit"/>
    <property type="match status" value="1"/>
</dbReference>
<dbReference type="InterPro" id="IPR012340">
    <property type="entry name" value="NA-bd_OB-fold"/>
</dbReference>